<dbReference type="PRINTS" id="PR00340">
    <property type="entry name" value="PIIGLNB"/>
</dbReference>
<protein>
    <recommendedName>
        <fullName evidence="2">Nitrogen regulatory protein P-II</fullName>
    </recommendedName>
</protein>
<gene>
    <name evidence="1" type="ORF">METZ01_LOCUS29132</name>
</gene>
<evidence type="ECO:0000313" key="1">
    <source>
        <dbReference type="EMBL" id="SUZ76278.1"/>
    </source>
</evidence>
<dbReference type="InterPro" id="IPR011322">
    <property type="entry name" value="N-reg_PII-like_a/b"/>
</dbReference>
<dbReference type="InterPro" id="IPR017918">
    <property type="entry name" value="N-reg_PII_CS"/>
</dbReference>
<dbReference type="InterPro" id="IPR002187">
    <property type="entry name" value="N-reg_PII"/>
</dbReference>
<evidence type="ECO:0008006" key="2">
    <source>
        <dbReference type="Google" id="ProtNLM"/>
    </source>
</evidence>
<dbReference type="InterPro" id="IPR015867">
    <property type="entry name" value="N-reg_PII/ATP_PRibTrfase_C"/>
</dbReference>
<dbReference type="PANTHER" id="PTHR30115">
    <property type="entry name" value="NITROGEN REGULATORY PROTEIN P-II"/>
    <property type="match status" value="1"/>
</dbReference>
<dbReference type="GO" id="GO:0030234">
    <property type="term" value="F:enzyme regulator activity"/>
    <property type="evidence" value="ECO:0007669"/>
    <property type="project" value="InterPro"/>
</dbReference>
<dbReference type="GO" id="GO:0006808">
    <property type="term" value="P:regulation of nitrogen utilization"/>
    <property type="evidence" value="ECO:0007669"/>
    <property type="project" value="InterPro"/>
</dbReference>
<dbReference type="PROSITE" id="PS51343">
    <property type="entry name" value="PII_GLNB_DOM"/>
    <property type="match status" value="1"/>
</dbReference>
<dbReference type="AlphaFoldDB" id="A0A381QBC2"/>
<dbReference type="PROSITE" id="PS00638">
    <property type="entry name" value="PII_GLNB_CTER"/>
    <property type="match status" value="1"/>
</dbReference>
<dbReference type="GO" id="GO:0005524">
    <property type="term" value="F:ATP binding"/>
    <property type="evidence" value="ECO:0007669"/>
    <property type="project" value="TreeGrafter"/>
</dbReference>
<sequence length="124" mass="13455">MKLIKAIIRPEKLSDVLKALYQADVEGVTVNRVQGHGGETEGVETYRGTTVKMGLTDKIMLDIGVSDSFVEVTVNAILNSARTGGVGDGKVFVFPIESVYRIRTGEKDERAVTPITEETNQTAI</sequence>
<name>A0A381QBC2_9ZZZZ</name>
<dbReference type="PANTHER" id="PTHR30115:SF11">
    <property type="entry name" value="NITROGEN REGULATORY PROTEIN P-II HOMOLOG"/>
    <property type="match status" value="1"/>
</dbReference>
<dbReference type="GO" id="GO:0005829">
    <property type="term" value="C:cytosol"/>
    <property type="evidence" value="ECO:0007669"/>
    <property type="project" value="TreeGrafter"/>
</dbReference>
<dbReference type="EMBL" id="UINC01001272">
    <property type="protein sequence ID" value="SUZ76278.1"/>
    <property type="molecule type" value="Genomic_DNA"/>
</dbReference>
<proteinExistence type="predicted"/>
<dbReference type="SMART" id="SM00938">
    <property type="entry name" value="P-II"/>
    <property type="match status" value="1"/>
</dbReference>
<reference evidence="1" key="1">
    <citation type="submission" date="2018-05" db="EMBL/GenBank/DDBJ databases">
        <authorList>
            <person name="Lanie J.A."/>
            <person name="Ng W.-L."/>
            <person name="Kazmierczak K.M."/>
            <person name="Andrzejewski T.M."/>
            <person name="Davidsen T.M."/>
            <person name="Wayne K.J."/>
            <person name="Tettelin H."/>
            <person name="Glass J.I."/>
            <person name="Rusch D."/>
            <person name="Podicherti R."/>
            <person name="Tsui H.-C.T."/>
            <person name="Winkler M.E."/>
        </authorList>
    </citation>
    <scope>NUCLEOTIDE SEQUENCE</scope>
</reference>
<dbReference type="SUPFAM" id="SSF54913">
    <property type="entry name" value="GlnB-like"/>
    <property type="match status" value="1"/>
</dbReference>
<organism evidence="1">
    <name type="scientific">marine metagenome</name>
    <dbReference type="NCBI Taxonomy" id="408172"/>
    <lineage>
        <taxon>unclassified sequences</taxon>
        <taxon>metagenomes</taxon>
        <taxon>ecological metagenomes</taxon>
    </lineage>
</organism>
<accession>A0A381QBC2</accession>
<dbReference type="Gene3D" id="3.30.70.120">
    <property type="match status" value="1"/>
</dbReference>
<dbReference type="Pfam" id="PF00543">
    <property type="entry name" value="P-II"/>
    <property type="match status" value="1"/>
</dbReference>